<accession>A0ABS6TQ96</accession>
<evidence type="ECO:0000313" key="2">
    <source>
        <dbReference type="EMBL" id="MBV7670377.1"/>
    </source>
</evidence>
<dbReference type="Proteomes" id="UP000735541">
    <property type="component" value="Unassembled WGS sequence"/>
</dbReference>
<dbReference type="EMBL" id="JAHUVW010000001">
    <property type="protein sequence ID" value="MBV7670377.1"/>
    <property type="molecule type" value="Genomic_DNA"/>
</dbReference>
<gene>
    <name evidence="2" type="ORF">STHAL_12970</name>
</gene>
<dbReference type="Pfam" id="PF02661">
    <property type="entry name" value="Fic"/>
    <property type="match status" value="1"/>
</dbReference>
<dbReference type="PANTHER" id="PTHR13504:SF38">
    <property type="entry name" value="FIDO DOMAIN-CONTAINING PROTEIN"/>
    <property type="match status" value="1"/>
</dbReference>
<comment type="caution">
    <text evidence="2">The sequence shown here is derived from an EMBL/GenBank/DDBJ whole genome shotgun (WGS) entry which is preliminary data.</text>
</comment>
<feature type="domain" description="Fido" evidence="1">
    <location>
        <begin position="184"/>
        <end position="338"/>
    </location>
</feature>
<name>A0ABS6TQ96_STRHA</name>
<dbReference type="SUPFAM" id="SSF140931">
    <property type="entry name" value="Fic-like"/>
    <property type="match status" value="1"/>
</dbReference>
<organism evidence="2 3">
    <name type="scientific">Streptomyces halstedii</name>
    <dbReference type="NCBI Taxonomy" id="1944"/>
    <lineage>
        <taxon>Bacteria</taxon>
        <taxon>Bacillati</taxon>
        <taxon>Actinomycetota</taxon>
        <taxon>Actinomycetes</taxon>
        <taxon>Kitasatosporales</taxon>
        <taxon>Streptomycetaceae</taxon>
        <taxon>Streptomyces</taxon>
    </lineage>
</organism>
<dbReference type="RefSeq" id="WP_228868925.1">
    <property type="nucleotide sequence ID" value="NZ_JAHUVW010000001.1"/>
</dbReference>
<dbReference type="InterPro" id="IPR040198">
    <property type="entry name" value="Fido_containing"/>
</dbReference>
<dbReference type="Gene3D" id="1.10.3290.10">
    <property type="entry name" value="Fido-like domain"/>
    <property type="match status" value="1"/>
</dbReference>
<keyword evidence="3" id="KW-1185">Reference proteome</keyword>
<proteinExistence type="predicted"/>
<reference evidence="2 3" key="1">
    <citation type="submission" date="2021-07" db="EMBL/GenBank/DDBJ databases">
        <title>Sequencing Streptomyces halstedii LGO-A4 genome an citrus endophytic actinomycete.</title>
        <authorList>
            <person name="Samborskyy M."/>
            <person name="Scott N."/>
            <person name="Deglau R."/>
            <person name="Dickens S."/>
            <person name="Oliveira L.G."/>
        </authorList>
    </citation>
    <scope>NUCLEOTIDE SEQUENCE [LARGE SCALE GENOMIC DNA]</scope>
    <source>
        <strain evidence="2 3">LGO-A4</strain>
    </source>
</reference>
<sequence length="447" mass="51787">MKKPSPPPDFFTLFRKFMAEKPDRLAEILKAIPSGPSDPYLPWDKMRFKEPPKDLTREEWWFGVKFVRQQMQRELPLKDKEGRSFTFALPDVLLKALEEINRDTSGQISISEQVTNPATRDRYLVNSLIEEAINSSQLEGAATTRKVAKEMIRTGRSPRDRDERMILNNYEAMRFIGTIREQRLTPDLICDIHRIVTKGTLSNPDAAGRFQLPEEDRIGVFTDSGLELHQPPNAEHLPERLQRFCDFANGEIGDGYVPPVLRAITLHFMLGYEHPFEDGNGRTARAIFYWSMLSQEYWLTEFIVISAILKGAPSRYARSYLFAEDENDLTYFYLYQIEVLQRAIKQLHQYLADKMSELRRLQETVSAAPNLFNERQVAVLEHALKKTNATFTAKSHKMSHNVVYETARQDLMGLEKLALLNRARHGREFVWTPVGNLRQALRNLEDH</sequence>
<evidence type="ECO:0000259" key="1">
    <source>
        <dbReference type="PROSITE" id="PS51459"/>
    </source>
</evidence>
<protein>
    <submittedName>
        <fullName evidence="2">Fic family protein</fullName>
    </submittedName>
</protein>
<dbReference type="PROSITE" id="PS51459">
    <property type="entry name" value="FIDO"/>
    <property type="match status" value="1"/>
</dbReference>
<dbReference type="InterPro" id="IPR036597">
    <property type="entry name" value="Fido-like_dom_sf"/>
</dbReference>
<evidence type="ECO:0000313" key="3">
    <source>
        <dbReference type="Proteomes" id="UP000735541"/>
    </source>
</evidence>
<dbReference type="PANTHER" id="PTHR13504">
    <property type="entry name" value="FIDO DOMAIN-CONTAINING PROTEIN DDB_G0283145"/>
    <property type="match status" value="1"/>
</dbReference>
<dbReference type="InterPro" id="IPR003812">
    <property type="entry name" value="Fido"/>
</dbReference>